<dbReference type="InterPro" id="IPR032821">
    <property type="entry name" value="PKS_assoc"/>
</dbReference>
<dbReference type="InterPro" id="IPR020807">
    <property type="entry name" value="PKS_DH"/>
</dbReference>
<proteinExistence type="predicted"/>
<dbReference type="PROSITE" id="PS52019">
    <property type="entry name" value="PKS_MFAS_DH"/>
    <property type="match status" value="1"/>
</dbReference>
<keyword evidence="10" id="KW-1185">Reference proteome</keyword>
<dbReference type="InterPro" id="IPR014031">
    <property type="entry name" value="Ketoacyl_synth_C"/>
</dbReference>
<evidence type="ECO:0000256" key="1">
    <source>
        <dbReference type="ARBA" id="ARBA00022450"/>
    </source>
</evidence>
<dbReference type="SMART" id="SM01294">
    <property type="entry name" value="PKS_PP_betabranch"/>
    <property type="match status" value="1"/>
</dbReference>
<dbReference type="InterPro" id="IPR016035">
    <property type="entry name" value="Acyl_Trfase/lysoPLipase"/>
</dbReference>
<dbReference type="Pfam" id="PF16197">
    <property type="entry name" value="KAsynt_C_assoc"/>
    <property type="match status" value="1"/>
</dbReference>
<dbReference type="PROSITE" id="PS50075">
    <property type="entry name" value="CARRIER"/>
    <property type="match status" value="1"/>
</dbReference>
<dbReference type="Gene3D" id="1.10.1200.10">
    <property type="entry name" value="ACP-like"/>
    <property type="match status" value="1"/>
</dbReference>
<dbReference type="SUPFAM" id="SSF52151">
    <property type="entry name" value="FabD/lysophospholipase-like"/>
    <property type="match status" value="1"/>
</dbReference>
<keyword evidence="3 9" id="KW-0808">Transferase</keyword>
<dbReference type="Proteomes" id="UP001320766">
    <property type="component" value="Unassembled WGS sequence"/>
</dbReference>
<dbReference type="SUPFAM" id="SSF47336">
    <property type="entry name" value="ACP-like"/>
    <property type="match status" value="1"/>
</dbReference>
<feature type="domain" description="PKS/mFAS DH" evidence="8">
    <location>
        <begin position="940"/>
        <end position="1214"/>
    </location>
</feature>
<dbReference type="InterPro" id="IPR020841">
    <property type="entry name" value="PKS_Beta-ketoAc_synthase_dom"/>
</dbReference>
<dbReference type="InterPro" id="IPR020806">
    <property type="entry name" value="PKS_PP-bd"/>
</dbReference>
<keyword evidence="1" id="KW-0596">Phosphopantetheine</keyword>
<dbReference type="PROSITE" id="PS52004">
    <property type="entry name" value="KS3_2"/>
    <property type="match status" value="1"/>
</dbReference>
<evidence type="ECO:0000256" key="5">
    <source>
        <dbReference type="SAM" id="MobiDB-lite"/>
    </source>
</evidence>
<evidence type="ECO:0000259" key="6">
    <source>
        <dbReference type="PROSITE" id="PS50075"/>
    </source>
</evidence>
<dbReference type="InterPro" id="IPR016036">
    <property type="entry name" value="Malonyl_transacylase_ACP-bd"/>
</dbReference>
<dbReference type="Pfam" id="PF00109">
    <property type="entry name" value="ketoacyl-synt"/>
    <property type="match status" value="1"/>
</dbReference>
<name>A0ABT1JSE4_9ACTN</name>
<evidence type="ECO:0000259" key="8">
    <source>
        <dbReference type="PROSITE" id="PS52019"/>
    </source>
</evidence>
<dbReference type="SMART" id="SM00827">
    <property type="entry name" value="PKS_AT"/>
    <property type="match status" value="1"/>
</dbReference>
<evidence type="ECO:0000313" key="10">
    <source>
        <dbReference type="Proteomes" id="UP001320766"/>
    </source>
</evidence>
<dbReference type="PANTHER" id="PTHR43775:SF37">
    <property type="entry name" value="SI:DKEY-61P9.11"/>
    <property type="match status" value="1"/>
</dbReference>
<gene>
    <name evidence="9" type="ORF">HD595_000785</name>
</gene>
<dbReference type="EMBL" id="JAMZEC010000001">
    <property type="protein sequence ID" value="MCP2344663.1"/>
    <property type="molecule type" value="Genomic_DNA"/>
</dbReference>
<dbReference type="InterPro" id="IPR014043">
    <property type="entry name" value="Acyl_transferase_dom"/>
</dbReference>
<accession>A0ABT1JSE4</accession>
<keyword evidence="2" id="KW-0597">Phosphoprotein</keyword>
<dbReference type="Pfam" id="PF00698">
    <property type="entry name" value="Acyl_transf_1"/>
    <property type="match status" value="1"/>
</dbReference>
<dbReference type="InterPro" id="IPR049900">
    <property type="entry name" value="PKS_mFAS_DH"/>
</dbReference>
<protein>
    <submittedName>
        <fullName evidence="9">6-methylsalicylic acid synthase</fullName>
        <ecNumber evidence="9">2.3.1.165</ecNumber>
    </submittedName>
</protein>
<dbReference type="InterPro" id="IPR009081">
    <property type="entry name" value="PP-bd_ACP"/>
</dbReference>
<dbReference type="Pfam" id="PF02801">
    <property type="entry name" value="Ketoacyl-synt_C"/>
    <property type="match status" value="1"/>
</dbReference>
<organism evidence="9 10">
    <name type="scientific">Nonomuraea roseoviolacea subsp. carminata</name>
    <dbReference type="NCBI Taxonomy" id="160689"/>
    <lineage>
        <taxon>Bacteria</taxon>
        <taxon>Bacillati</taxon>
        <taxon>Actinomycetota</taxon>
        <taxon>Actinomycetes</taxon>
        <taxon>Streptosporangiales</taxon>
        <taxon>Streptosporangiaceae</taxon>
        <taxon>Nonomuraea</taxon>
    </lineage>
</organism>
<evidence type="ECO:0000256" key="3">
    <source>
        <dbReference type="ARBA" id="ARBA00022679"/>
    </source>
</evidence>
<dbReference type="Pfam" id="PF21089">
    <property type="entry name" value="PKS_DH_N"/>
    <property type="match status" value="1"/>
</dbReference>
<keyword evidence="9" id="KW-0012">Acyltransferase</keyword>
<evidence type="ECO:0000259" key="7">
    <source>
        <dbReference type="PROSITE" id="PS52004"/>
    </source>
</evidence>
<evidence type="ECO:0000256" key="4">
    <source>
        <dbReference type="PROSITE-ProRule" id="PRU01363"/>
    </source>
</evidence>
<dbReference type="InterPro" id="IPR049552">
    <property type="entry name" value="PKS_DH_N"/>
</dbReference>
<dbReference type="SMART" id="SM00826">
    <property type="entry name" value="PKS_DH"/>
    <property type="match status" value="1"/>
</dbReference>
<dbReference type="Gene3D" id="3.40.366.10">
    <property type="entry name" value="Malonyl-Coenzyme A Acyl Carrier Protein, domain 2"/>
    <property type="match status" value="1"/>
</dbReference>
<dbReference type="SUPFAM" id="SSF55048">
    <property type="entry name" value="Probable ACP-binding domain of malonyl-CoA ACP transacylase"/>
    <property type="match status" value="1"/>
</dbReference>
<dbReference type="Pfam" id="PF00550">
    <property type="entry name" value="PP-binding"/>
    <property type="match status" value="1"/>
</dbReference>
<dbReference type="SMART" id="SM00825">
    <property type="entry name" value="PKS_KS"/>
    <property type="match status" value="1"/>
</dbReference>
<dbReference type="SUPFAM" id="SSF53901">
    <property type="entry name" value="Thiolase-like"/>
    <property type="match status" value="1"/>
</dbReference>
<dbReference type="InterPro" id="IPR050091">
    <property type="entry name" value="PKS_NRPS_Biosynth_Enz"/>
</dbReference>
<feature type="region of interest" description="C-terminal hotdog fold" evidence="4">
    <location>
        <begin position="1064"/>
        <end position="1214"/>
    </location>
</feature>
<dbReference type="EC" id="2.3.1.165" evidence="9"/>
<feature type="region of interest" description="Disordered" evidence="5">
    <location>
        <begin position="434"/>
        <end position="473"/>
    </location>
</feature>
<reference evidence="9 10" key="1">
    <citation type="submission" date="2022-06" db="EMBL/GenBank/DDBJ databases">
        <title>Sequencing the genomes of 1000 actinobacteria strains.</title>
        <authorList>
            <person name="Klenk H.-P."/>
        </authorList>
    </citation>
    <scope>NUCLEOTIDE SEQUENCE [LARGE SCALE GENOMIC DNA]</scope>
    <source>
        <strain evidence="9 10">DSM 44170</strain>
    </source>
</reference>
<comment type="caution">
    <text evidence="9">The sequence shown here is derived from an EMBL/GenBank/DDBJ whole genome shotgun (WGS) entry which is preliminary data.</text>
</comment>
<feature type="region of interest" description="N-terminal hotdog fold" evidence="4">
    <location>
        <begin position="940"/>
        <end position="1053"/>
    </location>
</feature>
<dbReference type="InterPro" id="IPR016039">
    <property type="entry name" value="Thiolase-like"/>
</dbReference>
<sequence>MMDRPAEKIALIGVGCRLPGGVGSADEYWTLLCEGRDASGPAPADRWRDYAERGPSYAAAVRRTLARGSFLDGVADFDAEFFGLSPREAELMDPQQRLVMETAWEALEHAGVPPTSLAGTDAGVYVGVCTGDYGHRLLEDLPDIEAWTGIGAATCAVANRVSYALDLRGPSMAVDTACSASLVAVHLAVQALRAGETDVALAGGVNLILSPGETLTLDAAATLAPDGRSKSFDAAADGYGRGEGAVVVVLKRLADAVRDGDRVLATIRGSAVNQDGRTVGIMAPCGQAQEHVMRRALRQAGVEPGTVGYVEAHGTGTAIGDPLEAGALSAVYGKGRPPEQPCLIGSAKSNIGHLEGAAGIAGLVKAVLALERGEIPPSRLDTPTPAVDWAGAGLRVVDAPAPWPGSAHPRRAAVSAFGYGGTVAHVVLEQAPPPRPAADWTVSQPAAEGAASQPPAAGTATEPPAEVAAARSPAEEAVGRPYLVSPARPYSVSVARLYPVSAASQAALRQAAGNLAGVVGRLSAADVGHTLALRRAHLPQRAVVAAEDPAALADRLRALSAGAPHDAVTTGRVLADPGPGPVFVFSGHGSQWTGMGRELLETSPAFAAVVDELEPVFAAEIGFSPRKALTEDELTEVDRIQTMIFVMQLGLVELWREHGVRPHAVIGHSVGEIAAAVTAGALSRLDGARLICRRSLLLRRVAGRGAMVMVPLPFGETARLLGDRTDVVAAIASSPGSTVVSGDPDAVAEVLAGWLEEGIPARRVASDVAFHGPQMDPLLAELTTAAAGLTEGAPGIRVYSTVLDDPRTEHGFDAEYWAANLRRPVRLAEAVAAAAADGYRAFVEISPHPVVTHSVLETLGAGGHEEVFVGASLRRNRSPRVTLPASVAAAYCAGLDVDWHRLQPAGGPVVLPSYPWQRRRHWRAPSAPDTGGRGHDPDTHTLLGDGLDLAGTDVRLWRTGVDDQSRPYPGSHAIEGVEIVPAAVLAATFFAAAEAQALGEVTMSAPLLTAERREVQVVRQGTGLRLAARAAGDPDAAWQMIATATVPAEPGEAPVPPARRLESADPGLVMQRLAAVGVPGTGFDWTVEELLRGDGALRARVRCGPAATWAPVLDAAMSVAPSVFPGDPLLRMVTHVDRLVTVGQPPETVDIEVWLDPDRADTVHVRVTDRADTVHVRVTDRADTVHVRMADRAGAVAGWLSGLRYPVIDAPPAAESGAEGVRPAESIVDLGPEELRAFLLEEVGAQIAKEMRLAPADLQPHRPLVEQGLDSVLTVVVRRRLEKRFRCSLPATLLWQQPTVAAVADYIAGLLSASAGQGDAAARM</sequence>
<dbReference type="CDD" id="cd00833">
    <property type="entry name" value="PKS"/>
    <property type="match status" value="1"/>
</dbReference>
<evidence type="ECO:0000256" key="2">
    <source>
        <dbReference type="ARBA" id="ARBA00022553"/>
    </source>
</evidence>
<dbReference type="SMART" id="SM00823">
    <property type="entry name" value="PKS_PP"/>
    <property type="match status" value="1"/>
</dbReference>
<dbReference type="InterPro" id="IPR001227">
    <property type="entry name" value="Ac_transferase_dom_sf"/>
</dbReference>
<feature type="active site" description="Proton donor; for dehydratase activity" evidence="4">
    <location>
        <position position="1114"/>
    </location>
</feature>
<dbReference type="PROSITE" id="PS00606">
    <property type="entry name" value="KS3_1"/>
    <property type="match status" value="1"/>
</dbReference>
<dbReference type="InterPro" id="IPR042104">
    <property type="entry name" value="PKS_dehydratase_sf"/>
</dbReference>
<dbReference type="Gene3D" id="3.10.129.110">
    <property type="entry name" value="Polyketide synthase dehydratase"/>
    <property type="match status" value="1"/>
</dbReference>
<dbReference type="InterPro" id="IPR036736">
    <property type="entry name" value="ACP-like_sf"/>
</dbReference>
<feature type="domain" description="Carrier" evidence="6">
    <location>
        <begin position="1234"/>
        <end position="1311"/>
    </location>
</feature>
<evidence type="ECO:0000313" key="9">
    <source>
        <dbReference type="EMBL" id="MCP2344663.1"/>
    </source>
</evidence>
<dbReference type="GO" id="GO:0050641">
    <property type="term" value="F:6-methylsalicylic acid synthase activity"/>
    <property type="evidence" value="ECO:0007669"/>
    <property type="project" value="UniProtKB-EC"/>
</dbReference>
<dbReference type="Gene3D" id="3.30.70.3290">
    <property type="match status" value="1"/>
</dbReference>
<feature type="compositionally biased region" description="Low complexity" evidence="5">
    <location>
        <begin position="443"/>
        <end position="470"/>
    </location>
</feature>
<dbReference type="InterPro" id="IPR018201">
    <property type="entry name" value="Ketoacyl_synth_AS"/>
</dbReference>
<dbReference type="Gene3D" id="3.40.47.10">
    <property type="match status" value="1"/>
</dbReference>
<feature type="domain" description="Ketosynthase family 3 (KS3)" evidence="7">
    <location>
        <begin position="6"/>
        <end position="430"/>
    </location>
</feature>
<dbReference type="InterPro" id="IPR014030">
    <property type="entry name" value="Ketoacyl_synth_N"/>
</dbReference>
<dbReference type="PANTHER" id="PTHR43775">
    <property type="entry name" value="FATTY ACID SYNTHASE"/>
    <property type="match status" value="1"/>
</dbReference>
<feature type="active site" description="Proton acceptor; for dehydratase activity" evidence="4">
    <location>
        <position position="972"/>
    </location>
</feature>